<evidence type="ECO:0000313" key="3">
    <source>
        <dbReference type="Proteomes" id="UP000219369"/>
    </source>
</evidence>
<dbReference type="Gene3D" id="3.10.450.50">
    <property type="match status" value="1"/>
</dbReference>
<organism evidence="2 3">
    <name type="scientific">Fusarium oxysporum</name>
    <name type="common">Fusarium vascular wilt</name>
    <dbReference type="NCBI Taxonomy" id="5507"/>
    <lineage>
        <taxon>Eukaryota</taxon>
        <taxon>Fungi</taxon>
        <taxon>Dikarya</taxon>
        <taxon>Ascomycota</taxon>
        <taxon>Pezizomycotina</taxon>
        <taxon>Sordariomycetes</taxon>
        <taxon>Hypocreomycetidae</taxon>
        <taxon>Hypocreales</taxon>
        <taxon>Nectriaceae</taxon>
        <taxon>Fusarium</taxon>
        <taxon>Fusarium oxysporum species complex</taxon>
    </lineage>
</organism>
<dbReference type="SUPFAM" id="SSF54427">
    <property type="entry name" value="NTF2-like"/>
    <property type="match status" value="1"/>
</dbReference>
<name>A0A2H3SP87_FUSOX</name>
<dbReference type="Pfam" id="PF13577">
    <property type="entry name" value="SnoaL_4"/>
    <property type="match status" value="1"/>
</dbReference>
<dbReference type="VEuPathDB" id="FungiDB:FOC4_g10013204"/>
<protein>
    <recommendedName>
        <fullName evidence="1">SnoaL-like domain-containing protein</fullName>
    </recommendedName>
</protein>
<dbReference type="VEuPathDB" id="FungiDB:FOIG_09502"/>
<dbReference type="OrthoDB" id="3912254at2759"/>
<evidence type="ECO:0000259" key="1">
    <source>
        <dbReference type="Pfam" id="PF13577"/>
    </source>
</evidence>
<proteinExistence type="predicted"/>
<accession>A0A2H3SP87</accession>
<dbReference type="InterPro" id="IPR037401">
    <property type="entry name" value="SnoaL-like"/>
</dbReference>
<dbReference type="CDD" id="cd00531">
    <property type="entry name" value="NTF2_like"/>
    <property type="match status" value="1"/>
</dbReference>
<reference evidence="3" key="1">
    <citation type="submission" date="2016-09" db="EMBL/GenBank/DDBJ databases">
        <authorList>
            <person name="Guldener U."/>
        </authorList>
    </citation>
    <scope>NUCLEOTIDE SEQUENCE [LARGE SCALE GENOMIC DNA]</scope>
    <source>
        <strain evidence="3">V64-1</strain>
    </source>
</reference>
<dbReference type="AlphaFoldDB" id="A0A2H3SP87"/>
<dbReference type="InterPro" id="IPR032710">
    <property type="entry name" value="NTF2-like_dom_sf"/>
</dbReference>
<dbReference type="Proteomes" id="UP000219369">
    <property type="component" value="Unassembled WGS sequence"/>
</dbReference>
<gene>
    <name evidence="2" type="ORF">FRV6_02490</name>
</gene>
<feature type="domain" description="SnoaL-like" evidence="1">
    <location>
        <begin position="20"/>
        <end position="142"/>
    </location>
</feature>
<evidence type="ECO:0000313" key="2">
    <source>
        <dbReference type="EMBL" id="SCO78277.1"/>
    </source>
</evidence>
<dbReference type="EMBL" id="FMJY01000001">
    <property type="protein sequence ID" value="SCO78277.1"/>
    <property type="molecule type" value="Genomic_DNA"/>
</dbReference>
<dbReference type="VEuPathDB" id="FungiDB:HZS61_003435"/>
<sequence>MASNNNTPSLEALLQRLQLLEDKDALATLLNRYCNTADDHKWDEFADCFVPNGVLGFESWGDVVGVENIAAAARGAEDRFQGLQHSMSNLQFTVNGDTAEGRCYLWFSATMDTSKPHEYHAFGGHYRFKFQRTDKGWKISRMQLKKIWAQNEDTERVFG</sequence>